<accession>A0A9W6QEM5</accession>
<dbReference type="EMBL" id="BSSA01000025">
    <property type="protein sequence ID" value="GLW73478.1"/>
    <property type="molecule type" value="Genomic_DNA"/>
</dbReference>
<dbReference type="Proteomes" id="UP001165041">
    <property type="component" value="Unassembled WGS sequence"/>
</dbReference>
<proteinExistence type="predicted"/>
<sequence>MSGTRTPGGRLGRVARHLGYRTRTVSWTALCTLCALLGPATATITITDD</sequence>
<reference evidence="1" key="1">
    <citation type="submission" date="2023-02" db="EMBL/GenBank/DDBJ databases">
        <title>Kitasatospora phosalacinea NBRC 14627.</title>
        <authorList>
            <person name="Ichikawa N."/>
            <person name="Sato H."/>
            <person name="Tonouchi N."/>
        </authorList>
    </citation>
    <scope>NUCLEOTIDE SEQUENCE</scope>
    <source>
        <strain evidence="1">NBRC 14627</strain>
    </source>
</reference>
<evidence type="ECO:0000313" key="1">
    <source>
        <dbReference type="EMBL" id="GLW73478.1"/>
    </source>
</evidence>
<dbReference type="AlphaFoldDB" id="A0A9W6QEM5"/>
<evidence type="ECO:0000313" key="2">
    <source>
        <dbReference type="Proteomes" id="UP001165041"/>
    </source>
</evidence>
<comment type="caution">
    <text evidence="1">The sequence shown here is derived from an EMBL/GenBank/DDBJ whole genome shotgun (WGS) entry which is preliminary data.</text>
</comment>
<dbReference type="RefSeq" id="WP_285739123.1">
    <property type="nucleotide sequence ID" value="NZ_BSSA01000025.1"/>
</dbReference>
<organism evidence="1 2">
    <name type="scientific">Kitasatospora phosalacinea</name>
    <dbReference type="NCBI Taxonomy" id="2065"/>
    <lineage>
        <taxon>Bacteria</taxon>
        <taxon>Bacillati</taxon>
        <taxon>Actinomycetota</taxon>
        <taxon>Actinomycetes</taxon>
        <taxon>Kitasatosporales</taxon>
        <taxon>Streptomycetaceae</taxon>
        <taxon>Kitasatospora</taxon>
    </lineage>
</organism>
<gene>
    <name evidence="1" type="ORF">Kpho02_57770</name>
</gene>
<name>A0A9W6QEM5_9ACTN</name>
<protein>
    <submittedName>
        <fullName evidence="1">Uncharacterized protein</fullName>
    </submittedName>
</protein>